<evidence type="ECO:0000256" key="6">
    <source>
        <dbReference type="ARBA" id="ARBA00023136"/>
    </source>
</evidence>
<keyword evidence="2 7" id="KW-0813">Transport</keyword>
<keyword evidence="6 7" id="KW-0472">Membrane</keyword>
<keyword evidence="3" id="KW-1003">Cell membrane</keyword>
<dbReference type="RefSeq" id="WP_260278788.1">
    <property type="nucleotide sequence ID" value="NZ_JANAVZ010000027.1"/>
</dbReference>
<evidence type="ECO:0000256" key="4">
    <source>
        <dbReference type="ARBA" id="ARBA00022692"/>
    </source>
</evidence>
<accession>A0ABT2KEF8</accession>
<dbReference type="Pfam" id="PF00528">
    <property type="entry name" value="BPD_transp_1"/>
    <property type="match status" value="1"/>
</dbReference>
<evidence type="ECO:0000259" key="8">
    <source>
        <dbReference type="PROSITE" id="PS50928"/>
    </source>
</evidence>
<protein>
    <submittedName>
        <fullName evidence="9">Sugar ABC transporter permease</fullName>
    </submittedName>
</protein>
<dbReference type="InterPro" id="IPR035906">
    <property type="entry name" value="MetI-like_sf"/>
</dbReference>
<feature type="transmembrane region" description="Helical" evidence="7">
    <location>
        <begin position="33"/>
        <end position="57"/>
    </location>
</feature>
<keyword evidence="4 7" id="KW-0812">Transmembrane</keyword>
<evidence type="ECO:0000256" key="2">
    <source>
        <dbReference type="ARBA" id="ARBA00022448"/>
    </source>
</evidence>
<dbReference type="InterPro" id="IPR051393">
    <property type="entry name" value="ABC_transporter_permease"/>
</dbReference>
<feature type="transmembrane region" description="Helical" evidence="7">
    <location>
        <begin position="174"/>
        <end position="198"/>
    </location>
</feature>
<feature type="transmembrane region" description="Helical" evidence="7">
    <location>
        <begin position="279"/>
        <end position="301"/>
    </location>
</feature>
<dbReference type="EMBL" id="JANAVZ010000027">
    <property type="protein sequence ID" value="MCT4334927.1"/>
    <property type="molecule type" value="Genomic_DNA"/>
</dbReference>
<reference evidence="9 10" key="1">
    <citation type="submission" date="2022-04" db="EMBL/GenBank/DDBJ databases">
        <title>Paracoccus sp. YLB-12 draft genome sequence.</title>
        <authorList>
            <person name="Yu L."/>
        </authorList>
    </citation>
    <scope>NUCLEOTIDE SEQUENCE [LARGE SCALE GENOMIC DNA]</scope>
    <source>
        <strain evidence="9 10">YLB-12</strain>
    </source>
</reference>
<evidence type="ECO:0000313" key="9">
    <source>
        <dbReference type="EMBL" id="MCT4334927.1"/>
    </source>
</evidence>
<dbReference type="Proteomes" id="UP001320702">
    <property type="component" value="Unassembled WGS sequence"/>
</dbReference>
<name>A0ABT2KEF8_9RHOB</name>
<dbReference type="SUPFAM" id="SSF161098">
    <property type="entry name" value="MetI-like"/>
    <property type="match status" value="1"/>
</dbReference>
<organism evidence="9 10">
    <name type="scientific">Paracoccus maritimus</name>
    <dbReference type="NCBI Taxonomy" id="2933292"/>
    <lineage>
        <taxon>Bacteria</taxon>
        <taxon>Pseudomonadati</taxon>
        <taxon>Pseudomonadota</taxon>
        <taxon>Alphaproteobacteria</taxon>
        <taxon>Rhodobacterales</taxon>
        <taxon>Paracoccaceae</taxon>
        <taxon>Paracoccus</taxon>
    </lineage>
</organism>
<sequence length="309" mass="33700">MQHHATATGLGPATSLSGTATLRRQKQREYLRFIYPTIFLVGLFSFLPLVGMLALSLTDYHLINGWGGTWGLQNFARLVLDARFLNSIYVMLALSIGGVAVQLLVGTAIAVGLDQIVPRWKIARGFFTIPFAVPHVAVALVWLSLFTPTLSPINAALDAVGLPQPTWFSSQTGAISAIVIADTWANFPFVMLLILAALQGVPRDLKEAAAIDGASQLRTFFVITLPLLKPALLLVTLFRFIETLKHFPLIYVMTKGGPGRSTQATNYYAYVQSFENSNVSYGAAISVTLFIFAGFASFWVARINSRINS</sequence>
<evidence type="ECO:0000256" key="1">
    <source>
        <dbReference type="ARBA" id="ARBA00004651"/>
    </source>
</evidence>
<comment type="subcellular location">
    <subcellularLocation>
        <location evidence="1 7">Cell membrane</location>
        <topology evidence="1 7">Multi-pass membrane protein</topology>
    </subcellularLocation>
</comment>
<dbReference type="InterPro" id="IPR000515">
    <property type="entry name" value="MetI-like"/>
</dbReference>
<dbReference type="PANTHER" id="PTHR30193">
    <property type="entry name" value="ABC TRANSPORTER PERMEASE PROTEIN"/>
    <property type="match status" value="1"/>
</dbReference>
<dbReference type="PANTHER" id="PTHR30193:SF37">
    <property type="entry name" value="INNER MEMBRANE ABC TRANSPORTER PERMEASE PROTEIN YCJO"/>
    <property type="match status" value="1"/>
</dbReference>
<evidence type="ECO:0000256" key="5">
    <source>
        <dbReference type="ARBA" id="ARBA00022989"/>
    </source>
</evidence>
<keyword evidence="5 7" id="KW-1133">Transmembrane helix</keyword>
<comment type="similarity">
    <text evidence="7">Belongs to the binding-protein-dependent transport system permease family.</text>
</comment>
<evidence type="ECO:0000313" key="10">
    <source>
        <dbReference type="Proteomes" id="UP001320702"/>
    </source>
</evidence>
<proteinExistence type="inferred from homology"/>
<dbReference type="Gene3D" id="1.10.3720.10">
    <property type="entry name" value="MetI-like"/>
    <property type="match status" value="1"/>
</dbReference>
<dbReference type="PROSITE" id="PS50928">
    <property type="entry name" value="ABC_TM1"/>
    <property type="match status" value="1"/>
</dbReference>
<evidence type="ECO:0000256" key="3">
    <source>
        <dbReference type="ARBA" id="ARBA00022475"/>
    </source>
</evidence>
<feature type="transmembrane region" description="Helical" evidence="7">
    <location>
        <begin position="88"/>
        <end position="113"/>
    </location>
</feature>
<feature type="transmembrane region" description="Helical" evidence="7">
    <location>
        <begin position="219"/>
        <end position="241"/>
    </location>
</feature>
<keyword evidence="10" id="KW-1185">Reference proteome</keyword>
<gene>
    <name evidence="9" type="ORF">MU516_19005</name>
</gene>
<comment type="caution">
    <text evidence="9">The sequence shown here is derived from an EMBL/GenBank/DDBJ whole genome shotgun (WGS) entry which is preliminary data.</text>
</comment>
<feature type="transmembrane region" description="Helical" evidence="7">
    <location>
        <begin position="125"/>
        <end position="145"/>
    </location>
</feature>
<feature type="domain" description="ABC transmembrane type-1" evidence="8">
    <location>
        <begin position="88"/>
        <end position="300"/>
    </location>
</feature>
<dbReference type="CDD" id="cd06261">
    <property type="entry name" value="TM_PBP2"/>
    <property type="match status" value="1"/>
</dbReference>
<evidence type="ECO:0000256" key="7">
    <source>
        <dbReference type="RuleBase" id="RU363032"/>
    </source>
</evidence>